<sequence length="37" mass="3608">MLIPAADAPPPSAPTGKAEAPPPRSSPRSATEPSPTG</sequence>
<feature type="region of interest" description="Disordered" evidence="1">
    <location>
        <begin position="1"/>
        <end position="37"/>
    </location>
</feature>
<evidence type="ECO:0000313" key="3">
    <source>
        <dbReference type="Proteomes" id="UP000549971"/>
    </source>
</evidence>
<name>A0A7W9JAR6_9ACTN</name>
<dbReference type="EMBL" id="JACHMY010000001">
    <property type="protein sequence ID" value="MBB5838285.1"/>
    <property type="molecule type" value="Genomic_DNA"/>
</dbReference>
<organism evidence="2 3">
    <name type="scientific">Kribbella italica</name>
    <dbReference type="NCBI Taxonomy" id="1540520"/>
    <lineage>
        <taxon>Bacteria</taxon>
        <taxon>Bacillati</taxon>
        <taxon>Actinomycetota</taxon>
        <taxon>Actinomycetes</taxon>
        <taxon>Propionibacteriales</taxon>
        <taxon>Kribbellaceae</taxon>
        <taxon>Kribbella</taxon>
    </lineage>
</organism>
<proteinExistence type="predicted"/>
<protein>
    <submittedName>
        <fullName evidence="2">Uncharacterized protein</fullName>
    </submittedName>
</protein>
<feature type="compositionally biased region" description="Low complexity" evidence="1">
    <location>
        <begin position="26"/>
        <end position="37"/>
    </location>
</feature>
<evidence type="ECO:0000256" key="1">
    <source>
        <dbReference type="SAM" id="MobiDB-lite"/>
    </source>
</evidence>
<dbReference type="Proteomes" id="UP000549971">
    <property type="component" value="Unassembled WGS sequence"/>
</dbReference>
<keyword evidence="3" id="KW-1185">Reference proteome</keyword>
<comment type="caution">
    <text evidence="2">The sequence shown here is derived from an EMBL/GenBank/DDBJ whole genome shotgun (WGS) entry which is preliminary data.</text>
</comment>
<reference evidence="2 3" key="1">
    <citation type="submission" date="2020-08" db="EMBL/GenBank/DDBJ databases">
        <title>Sequencing the genomes of 1000 actinobacteria strains.</title>
        <authorList>
            <person name="Klenk H.-P."/>
        </authorList>
    </citation>
    <scope>NUCLEOTIDE SEQUENCE [LARGE SCALE GENOMIC DNA]</scope>
    <source>
        <strain evidence="2 3">DSM 28967</strain>
    </source>
</reference>
<dbReference type="AlphaFoldDB" id="A0A7W9JAR6"/>
<accession>A0A7W9JAR6</accession>
<evidence type="ECO:0000313" key="2">
    <source>
        <dbReference type="EMBL" id="MBB5838285.1"/>
    </source>
</evidence>
<gene>
    <name evidence="2" type="ORF">HDA39_005019</name>
</gene>